<gene>
    <name evidence="2" type="ORF">JTE90_026081</name>
</gene>
<evidence type="ECO:0000259" key="1">
    <source>
        <dbReference type="PROSITE" id="PS50053"/>
    </source>
</evidence>
<dbReference type="InterPro" id="IPR001611">
    <property type="entry name" value="Leu-rich_rpt"/>
</dbReference>
<keyword evidence="3" id="KW-1185">Reference proteome</keyword>
<sequence>MPTCSFSEALELRYVEDIDANPIEPSEIFLVGSFPGRSSPSGRLVLPKTLTLNCCDIDRAGALRKIEELCHDVEELDLAQNHLNNLNEIDNILHHIPNLSFLNLSHNNMKDVQLDTLTERENLRSLVLNHTYVPWAVVYSFLDAMPNIQELHLSLNDYTFVDLPSNKPYTNLKQLFICGNPFSSWNDVIVIGKTFPNLEALIMADTRITSIPEPSSWQNIFPHLQTINFNNTLLSDWKDIDNLNHFKKLEDVRLQGLPVLDSLSQLERRQHLIAYLPFVIRLNGSVILPKEREDAERAFIRHFLSERERPKRFYELEQMHGKVDPLVDVDLSPKKTAQVFVDFCEEKSVLTVNLQQSVQEFKSTLSGKFGIKSAKMRLYYIDKALQDDKDLQEFFEPNELKFYELEQIHGKLDPLVDVDLSPKKTAQVYVDFCEEKSVLTVNLQQSVQELKATLSDKFGLRPAKMRVFYIDKDLQDFVGPDELRFNNRKLYSYKVKDGDEFLVDSK</sequence>
<dbReference type="CDD" id="cd17039">
    <property type="entry name" value="Ubl_ubiquitin_like"/>
    <property type="match status" value="1"/>
</dbReference>
<accession>A0AAV6UMH0</accession>
<dbReference type="PANTHER" id="PTHR15140:SF6">
    <property type="entry name" value="TUBULIN-SPECIFIC CHAPERONE COFACTOR E-LIKE PROTEIN"/>
    <property type="match status" value="1"/>
</dbReference>
<feature type="domain" description="Ubiquitin-like" evidence="1">
    <location>
        <begin position="329"/>
        <end position="394"/>
    </location>
</feature>
<organism evidence="2 3">
    <name type="scientific">Oedothorax gibbosus</name>
    <dbReference type="NCBI Taxonomy" id="931172"/>
    <lineage>
        <taxon>Eukaryota</taxon>
        <taxon>Metazoa</taxon>
        <taxon>Ecdysozoa</taxon>
        <taxon>Arthropoda</taxon>
        <taxon>Chelicerata</taxon>
        <taxon>Arachnida</taxon>
        <taxon>Araneae</taxon>
        <taxon>Araneomorphae</taxon>
        <taxon>Entelegynae</taxon>
        <taxon>Araneoidea</taxon>
        <taxon>Linyphiidae</taxon>
        <taxon>Erigoninae</taxon>
        <taxon>Oedothorax</taxon>
    </lineage>
</organism>
<feature type="domain" description="Ubiquitin-like" evidence="1">
    <location>
        <begin position="418"/>
        <end position="476"/>
    </location>
</feature>
<reference evidence="2 3" key="1">
    <citation type="journal article" date="2022" name="Nat. Ecol. Evol.">
        <title>A masculinizing supergene underlies an exaggerated male reproductive morph in a spider.</title>
        <authorList>
            <person name="Hendrickx F."/>
            <person name="De Corte Z."/>
            <person name="Sonet G."/>
            <person name="Van Belleghem S.M."/>
            <person name="Kostlbacher S."/>
            <person name="Vangestel C."/>
        </authorList>
    </citation>
    <scope>NUCLEOTIDE SEQUENCE [LARGE SCALE GENOMIC DNA]</scope>
    <source>
        <strain evidence="2">W744_W776</strain>
    </source>
</reference>
<dbReference type="SUPFAM" id="SSF54236">
    <property type="entry name" value="Ubiquitin-like"/>
    <property type="match status" value="2"/>
</dbReference>
<proteinExistence type="predicted"/>
<dbReference type="Proteomes" id="UP000827092">
    <property type="component" value="Unassembled WGS sequence"/>
</dbReference>
<comment type="caution">
    <text evidence="2">The sequence shown here is derived from an EMBL/GenBank/DDBJ whole genome shotgun (WGS) entry which is preliminary data.</text>
</comment>
<dbReference type="PROSITE" id="PS51450">
    <property type="entry name" value="LRR"/>
    <property type="match status" value="1"/>
</dbReference>
<evidence type="ECO:0000313" key="2">
    <source>
        <dbReference type="EMBL" id="KAG8185617.1"/>
    </source>
</evidence>
<dbReference type="SUPFAM" id="SSF52058">
    <property type="entry name" value="L domain-like"/>
    <property type="match status" value="1"/>
</dbReference>
<dbReference type="InterPro" id="IPR029071">
    <property type="entry name" value="Ubiquitin-like_domsf"/>
</dbReference>
<dbReference type="Gene3D" id="3.10.20.90">
    <property type="entry name" value="Phosphatidylinositol 3-kinase Catalytic Subunit, Chain A, domain 1"/>
    <property type="match status" value="2"/>
</dbReference>
<dbReference type="Pfam" id="PF00240">
    <property type="entry name" value="ubiquitin"/>
    <property type="match status" value="1"/>
</dbReference>
<evidence type="ECO:0000313" key="3">
    <source>
        <dbReference type="Proteomes" id="UP000827092"/>
    </source>
</evidence>
<dbReference type="PANTHER" id="PTHR15140">
    <property type="entry name" value="TUBULIN-SPECIFIC CHAPERONE E"/>
    <property type="match status" value="1"/>
</dbReference>
<dbReference type="AlphaFoldDB" id="A0AAV6UMH0"/>
<name>A0AAV6UMH0_9ARAC</name>
<protein>
    <recommendedName>
        <fullName evidence="1">Ubiquitin-like domain-containing protein</fullName>
    </recommendedName>
</protein>
<dbReference type="EMBL" id="JAFNEN010000329">
    <property type="protein sequence ID" value="KAG8185617.1"/>
    <property type="molecule type" value="Genomic_DNA"/>
</dbReference>
<dbReference type="Pfam" id="PF14560">
    <property type="entry name" value="Ubiquitin_2"/>
    <property type="match status" value="1"/>
</dbReference>
<dbReference type="InterPro" id="IPR032675">
    <property type="entry name" value="LRR_dom_sf"/>
</dbReference>
<dbReference type="Gene3D" id="3.80.10.10">
    <property type="entry name" value="Ribonuclease Inhibitor"/>
    <property type="match status" value="2"/>
</dbReference>
<dbReference type="InterPro" id="IPR000626">
    <property type="entry name" value="Ubiquitin-like_dom"/>
</dbReference>
<dbReference type="PROSITE" id="PS50053">
    <property type="entry name" value="UBIQUITIN_2"/>
    <property type="match status" value="2"/>
</dbReference>